<dbReference type="AlphaFoldDB" id="A0A077MGJ5"/>
<dbReference type="OrthoDB" id="3266223at2"/>
<reference evidence="1 2" key="1">
    <citation type="journal article" date="2013" name="ISME J.">
        <title>A metabolic model for members of the genus Tetrasphaera involved in enhanced biological phosphorus removal.</title>
        <authorList>
            <person name="Kristiansen R."/>
            <person name="Nguyen H.T.T."/>
            <person name="Saunders A.M."/>
            <person name="Nielsen J.L."/>
            <person name="Wimmer R."/>
            <person name="Le V.Q."/>
            <person name="McIlroy S.J."/>
            <person name="Petrovski S."/>
            <person name="Seviour R.J."/>
            <person name="Calteau A."/>
            <person name="Nielsen K.L."/>
            <person name="Nielsen P.H."/>
        </authorList>
    </citation>
    <scope>NUCLEOTIDE SEQUENCE [LARGE SCALE GENOMIC DNA]</scope>
    <source>
        <strain evidence="1 2">Ben 74</strain>
    </source>
</reference>
<gene>
    <name evidence="1" type="ORF">BN13_750002</name>
</gene>
<dbReference type="EMBL" id="CAJC01000189">
    <property type="protein sequence ID" value="CCI54542.1"/>
    <property type="molecule type" value="Genomic_DNA"/>
</dbReference>
<dbReference type="NCBIfam" id="NF040618">
    <property type="entry name" value="PPA1309_fam"/>
    <property type="match status" value="1"/>
</dbReference>
<name>A0A077MGJ5_9MICO</name>
<evidence type="ECO:0000313" key="2">
    <source>
        <dbReference type="Proteomes" id="UP000035720"/>
    </source>
</evidence>
<accession>A0A077MGJ5</accession>
<dbReference type="RefSeq" id="WP_048547131.1">
    <property type="nucleotide sequence ID" value="NZ_HF571038.1"/>
</dbReference>
<keyword evidence="2" id="KW-1185">Reference proteome</keyword>
<comment type="caution">
    <text evidence="1">The sequence shown here is derived from an EMBL/GenBank/DDBJ whole genome shotgun (WGS) entry which is preliminary data.</text>
</comment>
<protein>
    <submittedName>
        <fullName evidence="1">Uncharacterized protein</fullName>
    </submittedName>
</protein>
<sequence length="167" mass="17720">MPHPASPPPTPLLKVALETENHVAGDGWDQAPRLFALVPTRAVLGTDEPDPAELSAVEQEWSPEGDLESALARLAWPEAVVGVALVLERLVVPPAAEHDLPSNPDDALAALAAHPDRQDIRLVAAVTREGERTCLLRQRAYDRADMIASGPDIAEGLVTALAATLVD</sequence>
<dbReference type="Proteomes" id="UP000035720">
    <property type="component" value="Unassembled WGS sequence"/>
</dbReference>
<evidence type="ECO:0000313" key="1">
    <source>
        <dbReference type="EMBL" id="CCI54542.1"/>
    </source>
</evidence>
<dbReference type="STRING" id="1193518.BN13_750002"/>
<dbReference type="InterPro" id="IPR047681">
    <property type="entry name" value="PPA1309-like"/>
</dbReference>
<proteinExistence type="predicted"/>
<organism evidence="1 2">
    <name type="scientific">Nostocoides jenkinsii Ben 74</name>
    <dbReference type="NCBI Taxonomy" id="1193518"/>
    <lineage>
        <taxon>Bacteria</taxon>
        <taxon>Bacillati</taxon>
        <taxon>Actinomycetota</taxon>
        <taxon>Actinomycetes</taxon>
        <taxon>Micrococcales</taxon>
        <taxon>Intrasporangiaceae</taxon>
        <taxon>Nostocoides</taxon>
    </lineage>
</organism>